<evidence type="ECO:0000256" key="1">
    <source>
        <dbReference type="SAM" id="SignalP"/>
    </source>
</evidence>
<proteinExistence type="predicted"/>
<evidence type="ECO:0008006" key="4">
    <source>
        <dbReference type="Google" id="ProtNLM"/>
    </source>
</evidence>
<gene>
    <name evidence="2" type="ORF">BPP43_06815</name>
</gene>
<reference evidence="2 3" key="1">
    <citation type="journal article" date="2013" name="Genome Announc.">
        <title>Complete Genome Sequence of the Porcine Strain Brachyspira pilosicoli P43/6/78(T.).</title>
        <authorList>
            <person name="Lin C."/>
            <person name="den Bakker H.C."/>
            <person name="Suzuki H."/>
            <person name="Lefebure T."/>
            <person name="Ponnala L."/>
            <person name="Sun Q."/>
            <person name="Stanhope M.J."/>
            <person name="Wiedmann M."/>
            <person name="Duhamel G.E."/>
        </authorList>
    </citation>
    <scope>NUCLEOTIDE SEQUENCE [LARGE SCALE GENOMIC DNA]</scope>
    <source>
        <strain evidence="2 3">P43/6/78</strain>
    </source>
</reference>
<sequence length="258" mass="29530">MIKKLLICFLFLYSKTIFAQSDFIMNYDVIDIVPSDKIPSYVTLTNDKNAEILLFENGLKSHRHSLGIDFGTTLFITTTRPLLFSLPFQIVKNAKQQNFEGKFGFRLTYTYRIMNKMELDIDLGNYIASSFMTNIANPQFTETYSIPLSVGMRFYFNKRNRASGFFLMPKVGATLHIAKIKEYSTNEAGVVNRINKDRIYFDAFVAGEMGFRIDLSRGMGIDTGVRPFIDISLLDIGLSYTYLLRFIPLPRIAIGVLF</sequence>
<organism evidence="2 3">
    <name type="scientific">Brachyspira pilosicoli P43/6/78</name>
    <dbReference type="NCBI Taxonomy" id="1042417"/>
    <lineage>
        <taxon>Bacteria</taxon>
        <taxon>Pseudomonadati</taxon>
        <taxon>Spirochaetota</taxon>
        <taxon>Spirochaetia</taxon>
        <taxon>Brachyspirales</taxon>
        <taxon>Brachyspiraceae</taxon>
        <taxon>Brachyspira</taxon>
    </lineage>
</organism>
<feature type="chain" id="PRO_5017466395" description="Outer membrane protein beta-barrel domain-containing protein" evidence="1">
    <location>
        <begin position="20"/>
        <end position="258"/>
    </location>
</feature>
<dbReference type="RefSeq" id="WP_014932442.1">
    <property type="nucleotide sequence ID" value="NC_019908.1"/>
</dbReference>
<evidence type="ECO:0000313" key="2">
    <source>
        <dbReference type="EMBL" id="AGA66597.1"/>
    </source>
</evidence>
<evidence type="ECO:0000313" key="3">
    <source>
        <dbReference type="Proteomes" id="UP000010793"/>
    </source>
</evidence>
<dbReference type="AlphaFoldDB" id="A0A3B6W0L3"/>
<dbReference type="Proteomes" id="UP000010793">
    <property type="component" value="Chromosome"/>
</dbReference>
<protein>
    <recommendedName>
        <fullName evidence="4">Outer membrane protein beta-barrel domain-containing protein</fullName>
    </recommendedName>
</protein>
<feature type="signal peptide" evidence="1">
    <location>
        <begin position="1"/>
        <end position="19"/>
    </location>
</feature>
<name>A0A3B6W0L3_BRAPL</name>
<dbReference type="Gene3D" id="2.40.160.20">
    <property type="match status" value="1"/>
</dbReference>
<accession>A0A3B6W0L3</accession>
<keyword evidence="1" id="KW-0732">Signal</keyword>
<dbReference type="KEGG" id="bpip:BPP43_06815"/>
<keyword evidence="3" id="KW-1185">Reference proteome</keyword>
<dbReference type="EMBL" id="CP002873">
    <property type="protein sequence ID" value="AGA66597.1"/>
    <property type="molecule type" value="Genomic_DNA"/>
</dbReference>